<feature type="compositionally biased region" description="Acidic residues" evidence="1">
    <location>
        <begin position="91"/>
        <end position="102"/>
    </location>
</feature>
<evidence type="ECO:0000313" key="3">
    <source>
        <dbReference type="EMBL" id="CAD5327270.1"/>
    </source>
</evidence>
<evidence type="ECO:0000259" key="2">
    <source>
        <dbReference type="Pfam" id="PF03078"/>
    </source>
</evidence>
<feature type="compositionally biased region" description="Basic and acidic residues" evidence="1">
    <location>
        <begin position="179"/>
        <end position="202"/>
    </location>
</feature>
<feature type="region of interest" description="Disordered" evidence="1">
    <location>
        <begin position="163"/>
        <end position="242"/>
    </location>
</feature>
<reference evidence="3 4" key="1">
    <citation type="submission" date="2020-09" db="EMBL/GenBank/DDBJ databases">
        <authorList>
            <person name="Ashkenazy H."/>
        </authorList>
    </citation>
    <scope>NUCLEOTIDE SEQUENCE [LARGE SCALE GENOMIC DNA]</scope>
    <source>
        <strain evidence="4">cv. Cdm-0</strain>
    </source>
</reference>
<sequence>MFPRSPMADEERRRKAKICAQALPDLRRPSASHSPLEQAKSRASSSYSISTPSTRAENGENIDFYPPIHALYDAPENIPPPRQEPPHPGYDETDEQPQDEASEYFPKRFYFDPYVATRQSRSERAAHQRVRMLQGLAKFHGKVFKGLSKKVESLTHAVKEMGLQIKDLQRKHKSPPPSSERDRAVRRSDSTSMADRFERSENPVEPSQAPSFEPSRASSYEPREAATTKHRKKVKTKRRNAP</sequence>
<dbReference type="Pfam" id="PF03078">
    <property type="entry name" value="ATHILA"/>
    <property type="match status" value="1"/>
</dbReference>
<dbReference type="Proteomes" id="UP000516314">
    <property type="component" value="Chromosome 4"/>
</dbReference>
<dbReference type="InterPro" id="IPR004312">
    <property type="entry name" value="ATHILA_Orf1_C"/>
</dbReference>
<feature type="compositionally biased region" description="Pro residues" evidence="1">
    <location>
        <begin position="77"/>
        <end position="88"/>
    </location>
</feature>
<dbReference type="EMBL" id="LR881469">
    <property type="protein sequence ID" value="CAD5327270.1"/>
    <property type="molecule type" value="Genomic_DNA"/>
</dbReference>
<dbReference type="AlphaFoldDB" id="A0A7G2EVF5"/>
<feature type="compositionally biased region" description="Basic residues" evidence="1">
    <location>
        <begin position="228"/>
        <end position="242"/>
    </location>
</feature>
<name>A0A7G2EVF5_ARATH</name>
<evidence type="ECO:0000256" key="1">
    <source>
        <dbReference type="SAM" id="MobiDB-lite"/>
    </source>
</evidence>
<evidence type="ECO:0000313" key="4">
    <source>
        <dbReference type="Proteomes" id="UP000516314"/>
    </source>
</evidence>
<protein>
    <submittedName>
        <fullName evidence="3">(thale cress) hypothetical protein</fullName>
    </submittedName>
</protein>
<organism evidence="3 4">
    <name type="scientific">Arabidopsis thaliana</name>
    <name type="common">Mouse-ear cress</name>
    <dbReference type="NCBI Taxonomy" id="3702"/>
    <lineage>
        <taxon>Eukaryota</taxon>
        <taxon>Viridiplantae</taxon>
        <taxon>Streptophyta</taxon>
        <taxon>Embryophyta</taxon>
        <taxon>Tracheophyta</taxon>
        <taxon>Spermatophyta</taxon>
        <taxon>Magnoliopsida</taxon>
        <taxon>eudicotyledons</taxon>
        <taxon>Gunneridae</taxon>
        <taxon>Pentapetalae</taxon>
        <taxon>rosids</taxon>
        <taxon>malvids</taxon>
        <taxon>Brassicales</taxon>
        <taxon>Brassicaceae</taxon>
        <taxon>Camelineae</taxon>
        <taxon>Arabidopsis</taxon>
    </lineage>
</organism>
<proteinExistence type="predicted"/>
<gene>
    <name evidence="3" type="ORF">AT9943_LOCUS14979</name>
</gene>
<accession>A0A7G2EVF5</accession>
<feature type="compositionally biased region" description="Low complexity" evidence="1">
    <location>
        <begin position="41"/>
        <end position="53"/>
    </location>
</feature>
<feature type="region of interest" description="Disordered" evidence="1">
    <location>
        <begin position="1"/>
        <end position="103"/>
    </location>
</feature>
<feature type="domain" description="Arabidopsis retrotransposon Orf1 C-terminal" evidence="2">
    <location>
        <begin position="49"/>
        <end position="163"/>
    </location>
</feature>